<keyword evidence="8" id="KW-1185">Reference proteome</keyword>
<dbReference type="OrthoDB" id="415825at2759"/>
<dbReference type="STRING" id="796925.A0A137NQP3"/>
<evidence type="ECO:0000256" key="3">
    <source>
        <dbReference type="ARBA" id="ARBA00022630"/>
    </source>
</evidence>
<dbReference type="Pfam" id="PF01565">
    <property type="entry name" value="FAD_binding_4"/>
    <property type="match status" value="1"/>
</dbReference>
<reference evidence="7 8" key="1">
    <citation type="journal article" date="2015" name="Genome Biol. Evol.">
        <title>Phylogenomic analyses indicate that early fungi evolved digesting cell walls of algal ancestors of land plants.</title>
        <authorList>
            <person name="Chang Y."/>
            <person name="Wang S."/>
            <person name="Sekimoto S."/>
            <person name="Aerts A.L."/>
            <person name="Choi C."/>
            <person name="Clum A."/>
            <person name="LaButti K.M."/>
            <person name="Lindquist E.A."/>
            <person name="Yee Ngan C."/>
            <person name="Ohm R.A."/>
            <person name="Salamov A.A."/>
            <person name="Grigoriev I.V."/>
            <person name="Spatafora J.W."/>
            <person name="Berbee M.L."/>
        </authorList>
    </citation>
    <scope>NUCLEOTIDE SEQUENCE [LARGE SCALE GENOMIC DNA]</scope>
    <source>
        <strain evidence="7 8">NRRL 28638</strain>
    </source>
</reference>
<dbReference type="PROSITE" id="PS00862">
    <property type="entry name" value="OX2_COVAL_FAD"/>
    <property type="match status" value="1"/>
</dbReference>
<dbReference type="InterPro" id="IPR006093">
    <property type="entry name" value="Oxy_OxRdtase_FAD_BS"/>
</dbReference>
<evidence type="ECO:0000313" key="8">
    <source>
        <dbReference type="Proteomes" id="UP000070444"/>
    </source>
</evidence>
<feature type="domain" description="FAD-binding PCMH-type" evidence="6">
    <location>
        <begin position="5"/>
        <end position="178"/>
    </location>
</feature>
<sequence length="438" mass="49467">YNNRNPVEPPGIVVPNTTEDVKFIVNCAKLFNISLVAKGGGHSYEKFSFGRGNQLIVDFRNLNKVRVDEKRKTAIVGSGGLLGNVFHKLDSKGGFAIPGGSCPTVGIGGHTLGGGYGLSSRKHGLLIDNLIEIGIVTADGEHIIANEKQHPDLFWALRGGSLISFGLVTYFKFNLFNPPKKLAVLEYIYEPKYMHSAFDGFQNWAANDPNPSVTAVIAANKNQFEFRAVVQADDKHTNETILNEIKQYFPQANVRKKFQLMSFLEMAVYFANLPISPKDLATIKRTDHPQLYFHSKSGYIDRTLNSSEISKFIKLLQESPSSYKLLLDLQGGAINNLGRQETSFVHRRKSLYSLQIVNENDTQENGDKVEYYADEWYNQLKGVLSDEAYQNYVDGRNFNFKKYYGENLEKLLSIKRKYDPENFFKLEMSTLKPKDKSK</sequence>
<dbReference type="SUPFAM" id="SSF56176">
    <property type="entry name" value="FAD-binding/transporter-associated domain-like"/>
    <property type="match status" value="1"/>
</dbReference>
<dbReference type="InterPro" id="IPR012951">
    <property type="entry name" value="BBE"/>
</dbReference>
<proteinExistence type="inferred from homology"/>
<dbReference type="PANTHER" id="PTHR42973">
    <property type="entry name" value="BINDING OXIDOREDUCTASE, PUTATIVE (AFU_ORTHOLOGUE AFUA_1G17690)-RELATED"/>
    <property type="match status" value="1"/>
</dbReference>
<dbReference type="InterPro" id="IPR050416">
    <property type="entry name" value="FAD-linked_Oxidoreductase"/>
</dbReference>
<keyword evidence="3" id="KW-0285">Flavoprotein</keyword>
<evidence type="ECO:0000259" key="6">
    <source>
        <dbReference type="PROSITE" id="PS51387"/>
    </source>
</evidence>
<keyword evidence="5" id="KW-0560">Oxidoreductase</keyword>
<dbReference type="AlphaFoldDB" id="A0A137NQP3"/>
<feature type="non-terminal residue" evidence="7">
    <location>
        <position position="1"/>
    </location>
</feature>
<comment type="similarity">
    <text evidence="2">Belongs to the oxygen-dependent FAD-linked oxidoreductase family.</text>
</comment>
<evidence type="ECO:0000313" key="7">
    <source>
        <dbReference type="EMBL" id="KXN65083.1"/>
    </source>
</evidence>
<evidence type="ECO:0000256" key="2">
    <source>
        <dbReference type="ARBA" id="ARBA00005466"/>
    </source>
</evidence>
<dbReference type="InterPro" id="IPR006094">
    <property type="entry name" value="Oxid_FAD_bind_N"/>
</dbReference>
<dbReference type="Proteomes" id="UP000070444">
    <property type="component" value="Unassembled WGS sequence"/>
</dbReference>
<evidence type="ECO:0000256" key="4">
    <source>
        <dbReference type="ARBA" id="ARBA00022827"/>
    </source>
</evidence>
<dbReference type="PANTHER" id="PTHR42973:SF39">
    <property type="entry name" value="FAD-BINDING PCMH-TYPE DOMAIN-CONTAINING PROTEIN"/>
    <property type="match status" value="1"/>
</dbReference>
<dbReference type="Gene3D" id="3.30.465.10">
    <property type="match status" value="1"/>
</dbReference>
<dbReference type="EMBL" id="KQ964990">
    <property type="protein sequence ID" value="KXN65083.1"/>
    <property type="molecule type" value="Genomic_DNA"/>
</dbReference>
<dbReference type="InterPro" id="IPR016166">
    <property type="entry name" value="FAD-bd_PCMH"/>
</dbReference>
<dbReference type="OMA" id="QVYWDED"/>
<gene>
    <name evidence="7" type="ORF">CONCODRAFT_28482</name>
</gene>
<evidence type="ECO:0000256" key="1">
    <source>
        <dbReference type="ARBA" id="ARBA00001974"/>
    </source>
</evidence>
<dbReference type="GO" id="GO:0071949">
    <property type="term" value="F:FAD binding"/>
    <property type="evidence" value="ECO:0007669"/>
    <property type="project" value="InterPro"/>
</dbReference>
<dbReference type="PROSITE" id="PS51387">
    <property type="entry name" value="FAD_PCMH"/>
    <property type="match status" value="1"/>
</dbReference>
<dbReference type="Pfam" id="PF08031">
    <property type="entry name" value="BBE"/>
    <property type="match status" value="1"/>
</dbReference>
<dbReference type="InterPro" id="IPR036318">
    <property type="entry name" value="FAD-bd_PCMH-like_sf"/>
</dbReference>
<accession>A0A137NQP3</accession>
<protein>
    <submittedName>
        <fullName evidence="7">FAD-binding domain-containing protein</fullName>
    </submittedName>
</protein>
<feature type="non-terminal residue" evidence="7">
    <location>
        <position position="438"/>
    </location>
</feature>
<dbReference type="Gene3D" id="3.40.462.20">
    <property type="match status" value="1"/>
</dbReference>
<evidence type="ECO:0000256" key="5">
    <source>
        <dbReference type="ARBA" id="ARBA00023002"/>
    </source>
</evidence>
<dbReference type="GO" id="GO:0016491">
    <property type="term" value="F:oxidoreductase activity"/>
    <property type="evidence" value="ECO:0007669"/>
    <property type="project" value="UniProtKB-KW"/>
</dbReference>
<dbReference type="InterPro" id="IPR016169">
    <property type="entry name" value="FAD-bd_PCMH_sub2"/>
</dbReference>
<comment type="cofactor">
    <cofactor evidence="1">
        <name>FAD</name>
        <dbReference type="ChEBI" id="CHEBI:57692"/>
    </cofactor>
</comment>
<keyword evidence="4" id="KW-0274">FAD</keyword>
<organism evidence="7 8">
    <name type="scientific">Conidiobolus coronatus (strain ATCC 28846 / CBS 209.66 / NRRL 28638)</name>
    <name type="common">Delacroixia coronata</name>
    <dbReference type="NCBI Taxonomy" id="796925"/>
    <lineage>
        <taxon>Eukaryota</taxon>
        <taxon>Fungi</taxon>
        <taxon>Fungi incertae sedis</taxon>
        <taxon>Zoopagomycota</taxon>
        <taxon>Entomophthoromycotina</taxon>
        <taxon>Entomophthoromycetes</taxon>
        <taxon>Entomophthorales</taxon>
        <taxon>Ancylistaceae</taxon>
        <taxon>Conidiobolus</taxon>
    </lineage>
</organism>
<name>A0A137NQP3_CONC2</name>